<evidence type="ECO:0000256" key="13">
    <source>
        <dbReference type="SAM" id="Coils"/>
    </source>
</evidence>
<dbReference type="GO" id="GO:0003700">
    <property type="term" value="F:DNA-binding transcription factor activity"/>
    <property type="evidence" value="ECO:0007669"/>
    <property type="project" value="InterPro"/>
</dbReference>
<dbReference type="SUPFAM" id="SSF50998">
    <property type="entry name" value="Quinoprotein alcohol dehydrogenase-like"/>
    <property type="match status" value="1"/>
</dbReference>
<dbReference type="Gene3D" id="1.10.287.130">
    <property type="match status" value="1"/>
</dbReference>
<evidence type="ECO:0000256" key="5">
    <source>
        <dbReference type="ARBA" id="ARBA00022741"/>
    </source>
</evidence>
<dbReference type="InterPro" id="IPR011047">
    <property type="entry name" value="Quinoprotein_ADH-like_sf"/>
</dbReference>
<dbReference type="Pfam" id="PF12833">
    <property type="entry name" value="HTH_18"/>
    <property type="match status" value="1"/>
</dbReference>
<sequence length="1315" mass="148531">MKPYILILVSLFFLCGFAQESGIPYLRNYGPEEFNGHRQNWAVAQDNRGVMYFANGRGLLHFDGEEWGLERMPNDGHIRSLATDNDKIYVGGGDEFGVFSRKGKTYKYKSYIEHLPDSLGAFGRVWTTLVHKDNVFFQTDNFVIRISPDGTSKIWNPDSRIWKLLVVDNELYLNIPDEGLLLINSNDEMVRVPHTELFQSAATEFMLPLNEGWIFEKNNGLMHFSGNEVNPFENQAGSILNDAGINTGLKLRSGDFAIATIKKGCVILSEEGDLRYYLTSDIGLGNDVIRNIYEDSEGSLWFALDSGIARLDLGSPLSFYTQDSGLLGTILDIQKFAGKLYVGTTAGLMVEDGRKFKPFGNIKSIIRDLDTLQGQLIVANSFDELYAIDKSGSLNIIDDSAVNNSEVNHKVLPLREDPRSAVVLFDTGLFHLRWEDNGWKVHQQLESISGQARTLVQLRPGVIWITTNINGLYRLKYSISAEGIIDLENAIVDNYNLEDGVPSGYNRTFSIHDELFFKSQKDSVFLYDPKTDGFSKVTDFTPYVGFNEKGMFPEESEINGRAWFRQQDSLETHLIEVQAGKDGYSHRSYALSKAVQNYKDPFSTLTFHASGKMAYLGGSKGIVAYDLNKANTIVRNLNVMITEVVTSDTIYNEINASTVLNALPFNNARLKFEYAAPNYKDAEFKLYQYRLEGFDKAWSPPSPEHTKEYTGLPPGEYTFKVKALNDYFVESPVAALSIKVRQPWYWNAYSISIYLVCLVLLIYAFSHWRSRQLRQRNIMLKGKIAEAVKETRRQAEEIQNLYDVKNKFFANISHELRTPLTLILGPSNDLLEDASTKPEQRNRLTFINNNAKRLLRLINQLLDLSKLEAGKLDLQVSQQNLADLVCTLTKSFDSLAVSRNIRLSYQSDTDDLFVFYDTDKLEKVLVNLLSNALKFTGAGGKVEVRLTRGEEQAVLFVQDTGIGIHPDQLPYIFDRFYQADHSESREYEGTGIGLSLAKELVELHGGTIEVESKAGKGTLFTVKLPLGKAHYEEHQLAAFKAVKVPEKQSVVGGLIEDSETIASEHEEVVLIVEDNKEMRFYIKSLMQADYRILEAENGLEGFELAREQVPDLIISDVMMPRMNGTEMCKEIKKNEITAHIPVILLTAKASEEDKIKGLNIEADDYLAKPFNKAELAARVKNLILIRRKLQKRFAETALITPKEIAVTSMEEAFLQKLVNLIEEKMGDETFGVEDLASAMSLSRSQLHRKMLSITNQAPSLFIRKYRLERAKQLLEKGVGRVSDIAYEVGFSSPSYFTKCFTEAFGYSPREVNKSS</sequence>
<keyword evidence="4" id="KW-0808">Transferase</keyword>
<dbReference type="EMBL" id="WXYO01000008">
    <property type="protein sequence ID" value="NAS14041.1"/>
    <property type="molecule type" value="Genomic_DNA"/>
</dbReference>
<dbReference type="InterPro" id="IPR001789">
    <property type="entry name" value="Sig_transdc_resp-reg_receiver"/>
</dbReference>
<evidence type="ECO:0000259" key="17">
    <source>
        <dbReference type="PROSITE" id="PS50110"/>
    </source>
</evidence>
<evidence type="ECO:0000256" key="9">
    <source>
        <dbReference type="ARBA" id="ARBA00023015"/>
    </source>
</evidence>
<comment type="catalytic activity">
    <reaction evidence="1">
        <text>ATP + protein L-histidine = ADP + protein N-phospho-L-histidine.</text>
        <dbReference type="EC" id="2.7.13.3"/>
    </reaction>
</comment>
<feature type="domain" description="Histidine kinase" evidence="16">
    <location>
        <begin position="811"/>
        <end position="1028"/>
    </location>
</feature>
<dbReference type="InterPro" id="IPR013783">
    <property type="entry name" value="Ig-like_fold"/>
</dbReference>
<dbReference type="InterPro" id="IPR018060">
    <property type="entry name" value="HTH_AraC"/>
</dbReference>
<evidence type="ECO:0000256" key="2">
    <source>
        <dbReference type="ARBA" id="ARBA00012438"/>
    </source>
</evidence>
<dbReference type="GO" id="GO:0000155">
    <property type="term" value="F:phosphorelay sensor kinase activity"/>
    <property type="evidence" value="ECO:0007669"/>
    <property type="project" value="InterPro"/>
</dbReference>
<keyword evidence="19" id="KW-1185">Reference proteome</keyword>
<dbReference type="InterPro" id="IPR003661">
    <property type="entry name" value="HisK_dim/P_dom"/>
</dbReference>
<dbReference type="PROSITE" id="PS50110">
    <property type="entry name" value="RESPONSE_REGULATORY"/>
    <property type="match status" value="1"/>
</dbReference>
<keyword evidence="8" id="KW-0902">Two-component regulatory system</keyword>
<keyword evidence="5" id="KW-0547">Nucleotide-binding</keyword>
<comment type="caution">
    <text evidence="18">The sequence shown here is derived from an EMBL/GenBank/DDBJ whole genome shotgun (WGS) entry which is preliminary data.</text>
</comment>
<dbReference type="Pfam" id="PF02518">
    <property type="entry name" value="HATPase_c"/>
    <property type="match status" value="1"/>
</dbReference>
<feature type="transmembrane region" description="Helical" evidence="14">
    <location>
        <begin position="744"/>
        <end position="766"/>
    </location>
</feature>
<evidence type="ECO:0000313" key="18">
    <source>
        <dbReference type="EMBL" id="NAS14041.1"/>
    </source>
</evidence>
<protein>
    <recommendedName>
        <fullName evidence="2">histidine kinase</fullName>
        <ecNumber evidence="2">2.7.13.3</ecNumber>
    </recommendedName>
</protein>
<dbReference type="InterPro" id="IPR011110">
    <property type="entry name" value="Reg_prop"/>
</dbReference>
<feature type="domain" description="Response regulatory" evidence="17">
    <location>
        <begin position="1068"/>
        <end position="1183"/>
    </location>
</feature>
<dbReference type="InterPro" id="IPR005467">
    <property type="entry name" value="His_kinase_dom"/>
</dbReference>
<dbReference type="Pfam" id="PF00072">
    <property type="entry name" value="Response_reg"/>
    <property type="match status" value="1"/>
</dbReference>
<dbReference type="InterPro" id="IPR011006">
    <property type="entry name" value="CheY-like_superfamily"/>
</dbReference>
<dbReference type="PROSITE" id="PS00041">
    <property type="entry name" value="HTH_ARAC_FAMILY_1"/>
    <property type="match status" value="1"/>
</dbReference>
<keyword evidence="14" id="KW-0472">Membrane</keyword>
<dbReference type="CDD" id="cd17574">
    <property type="entry name" value="REC_OmpR"/>
    <property type="match status" value="1"/>
</dbReference>
<dbReference type="SUPFAM" id="SSF46689">
    <property type="entry name" value="Homeodomain-like"/>
    <property type="match status" value="1"/>
</dbReference>
<evidence type="ECO:0000256" key="3">
    <source>
        <dbReference type="ARBA" id="ARBA00022553"/>
    </source>
</evidence>
<accession>A0A6L9EH60</accession>
<evidence type="ECO:0000256" key="14">
    <source>
        <dbReference type="SAM" id="Phobius"/>
    </source>
</evidence>
<feature type="modified residue" description="4-aspartylphosphate" evidence="12">
    <location>
        <position position="1116"/>
    </location>
</feature>
<keyword evidence="11" id="KW-0804">Transcription</keyword>
<dbReference type="Gene3D" id="2.130.10.10">
    <property type="entry name" value="YVTN repeat-like/Quinoprotein amine dehydrogenase"/>
    <property type="match status" value="2"/>
</dbReference>
<dbReference type="SUPFAM" id="SSF52172">
    <property type="entry name" value="CheY-like"/>
    <property type="match status" value="1"/>
</dbReference>
<dbReference type="InterPro" id="IPR009057">
    <property type="entry name" value="Homeodomain-like_sf"/>
</dbReference>
<dbReference type="Pfam" id="PF07495">
    <property type="entry name" value="Y_Y_Y"/>
    <property type="match status" value="1"/>
</dbReference>
<dbReference type="Pfam" id="PF00512">
    <property type="entry name" value="HisKA"/>
    <property type="match status" value="1"/>
</dbReference>
<keyword evidence="13" id="KW-0175">Coiled coil</keyword>
<dbReference type="SMART" id="SM00342">
    <property type="entry name" value="HTH_ARAC"/>
    <property type="match status" value="1"/>
</dbReference>
<dbReference type="CDD" id="cd16922">
    <property type="entry name" value="HATPase_EvgS-ArcB-TorS-like"/>
    <property type="match status" value="1"/>
</dbReference>
<dbReference type="InterPro" id="IPR004358">
    <property type="entry name" value="Sig_transdc_His_kin-like_C"/>
</dbReference>
<dbReference type="SMART" id="SM00448">
    <property type="entry name" value="REC"/>
    <property type="match status" value="1"/>
</dbReference>
<dbReference type="FunFam" id="3.30.565.10:FF:000037">
    <property type="entry name" value="Hybrid sensor histidine kinase/response regulator"/>
    <property type="match status" value="1"/>
</dbReference>
<keyword evidence="9" id="KW-0805">Transcription regulation</keyword>
<dbReference type="GO" id="GO:0043565">
    <property type="term" value="F:sequence-specific DNA binding"/>
    <property type="evidence" value="ECO:0007669"/>
    <property type="project" value="InterPro"/>
</dbReference>
<evidence type="ECO:0000256" key="10">
    <source>
        <dbReference type="ARBA" id="ARBA00023125"/>
    </source>
</evidence>
<dbReference type="Gene3D" id="1.10.10.60">
    <property type="entry name" value="Homeodomain-like"/>
    <property type="match status" value="1"/>
</dbReference>
<dbReference type="FunFam" id="1.10.287.130:FF:000045">
    <property type="entry name" value="Two-component system sensor histidine kinase/response regulator"/>
    <property type="match status" value="1"/>
</dbReference>
<evidence type="ECO:0000256" key="8">
    <source>
        <dbReference type="ARBA" id="ARBA00023012"/>
    </source>
</evidence>
<evidence type="ECO:0000259" key="15">
    <source>
        <dbReference type="PROSITE" id="PS01124"/>
    </source>
</evidence>
<dbReference type="CDD" id="cd00082">
    <property type="entry name" value="HisKA"/>
    <property type="match status" value="1"/>
</dbReference>
<dbReference type="InterPro" id="IPR003594">
    <property type="entry name" value="HATPase_dom"/>
</dbReference>
<evidence type="ECO:0000256" key="1">
    <source>
        <dbReference type="ARBA" id="ARBA00000085"/>
    </source>
</evidence>
<dbReference type="SUPFAM" id="SSF55874">
    <property type="entry name" value="ATPase domain of HSP90 chaperone/DNA topoisomerase II/histidine kinase"/>
    <property type="match status" value="1"/>
</dbReference>
<evidence type="ECO:0000256" key="7">
    <source>
        <dbReference type="ARBA" id="ARBA00022840"/>
    </source>
</evidence>
<dbReference type="EC" id="2.7.13.3" evidence="2"/>
<keyword evidence="7" id="KW-0067">ATP-binding</keyword>
<keyword evidence="14" id="KW-1133">Transmembrane helix</keyword>
<dbReference type="SMART" id="SM00388">
    <property type="entry name" value="HisKA"/>
    <property type="match status" value="1"/>
</dbReference>
<dbReference type="InterPro" id="IPR015943">
    <property type="entry name" value="WD40/YVTN_repeat-like_dom_sf"/>
</dbReference>
<feature type="coiled-coil region" evidence="13">
    <location>
        <begin position="1148"/>
        <end position="1192"/>
    </location>
</feature>
<keyword evidence="14" id="KW-0812">Transmembrane</keyword>
<evidence type="ECO:0000256" key="12">
    <source>
        <dbReference type="PROSITE-ProRule" id="PRU00169"/>
    </source>
</evidence>
<evidence type="ECO:0000259" key="16">
    <source>
        <dbReference type="PROSITE" id="PS50109"/>
    </source>
</evidence>
<dbReference type="InterPro" id="IPR036097">
    <property type="entry name" value="HisK_dim/P_sf"/>
</dbReference>
<reference evidence="18 19" key="1">
    <citation type="submission" date="2020-01" db="EMBL/GenBank/DDBJ databases">
        <title>Bacteria diversity of Porities sp.</title>
        <authorList>
            <person name="Wang G."/>
        </authorList>
    </citation>
    <scope>NUCLEOTIDE SEQUENCE [LARGE SCALE GENOMIC DNA]</scope>
    <source>
        <strain evidence="18 19">R33</strain>
    </source>
</reference>
<dbReference type="InterPro" id="IPR036890">
    <property type="entry name" value="HATPase_C_sf"/>
</dbReference>
<dbReference type="InterPro" id="IPR011123">
    <property type="entry name" value="Y_Y_Y"/>
</dbReference>
<dbReference type="Pfam" id="PF07494">
    <property type="entry name" value="Reg_prop"/>
    <property type="match status" value="1"/>
</dbReference>
<keyword evidence="6" id="KW-0418">Kinase</keyword>
<dbReference type="PROSITE" id="PS01124">
    <property type="entry name" value="HTH_ARAC_FAMILY_2"/>
    <property type="match status" value="1"/>
</dbReference>
<dbReference type="PANTHER" id="PTHR43547:SF2">
    <property type="entry name" value="HYBRID SIGNAL TRANSDUCTION HISTIDINE KINASE C"/>
    <property type="match status" value="1"/>
</dbReference>
<dbReference type="PROSITE" id="PS50109">
    <property type="entry name" value="HIS_KIN"/>
    <property type="match status" value="1"/>
</dbReference>
<name>A0A6L9EH60_9FLAO</name>
<evidence type="ECO:0000256" key="6">
    <source>
        <dbReference type="ARBA" id="ARBA00022777"/>
    </source>
</evidence>
<dbReference type="InterPro" id="IPR018062">
    <property type="entry name" value="HTH_AraC-typ_CS"/>
</dbReference>
<dbReference type="Gene3D" id="2.60.40.10">
    <property type="entry name" value="Immunoglobulins"/>
    <property type="match status" value="1"/>
</dbReference>
<organism evidence="18 19">
    <name type="scientific">Poritiphilus flavus</name>
    <dbReference type="NCBI Taxonomy" id="2697053"/>
    <lineage>
        <taxon>Bacteria</taxon>
        <taxon>Pseudomonadati</taxon>
        <taxon>Bacteroidota</taxon>
        <taxon>Flavobacteriia</taxon>
        <taxon>Flavobacteriales</taxon>
        <taxon>Flavobacteriaceae</taxon>
        <taxon>Poritiphilus</taxon>
    </lineage>
</organism>
<feature type="domain" description="HTH araC/xylS-type" evidence="15">
    <location>
        <begin position="1215"/>
        <end position="1314"/>
    </location>
</feature>
<evidence type="ECO:0000256" key="11">
    <source>
        <dbReference type="ARBA" id="ARBA00023163"/>
    </source>
</evidence>
<gene>
    <name evidence="18" type="ORF">GTQ38_18675</name>
</gene>
<dbReference type="GO" id="GO:0005524">
    <property type="term" value="F:ATP binding"/>
    <property type="evidence" value="ECO:0007669"/>
    <property type="project" value="UniProtKB-KW"/>
</dbReference>
<dbReference type="Gene3D" id="3.40.50.2300">
    <property type="match status" value="1"/>
</dbReference>
<dbReference type="Gene3D" id="3.30.565.10">
    <property type="entry name" value="Histidine kinase-like ATPase, C-terminal domain"/>
    <property type="match status" value="1"/>
</dbReference>
<keyword evidence="3 12" id="KW-0597">Phosphoprotein</keyword>
<dbReference type="PANTHER" id="PTHR43547">
    <property type="entry name" value="TWO-COMPONENT HISTIDINE KINASE"/>
    <property type="match status" value="1"/>
</dbReference>
<dbReference type="SMART" id="SM00387">
    <property type="entry name" value="HATPase_c"/>
    <property type="match status" value="1"/>
</dbReference>
<dbReference type="PRINTS" id="PR00344">
    <property type="entry name" value="BCTRLSENSOR"/>
</dbReference>
<proteinExistence type="predicted"/>
<dbReference type="Proteomes" id="UP000475249">
    <property type="component" value="Unassembled WGS sequence"/>
</dbReference>
<keyword evidence="10" id="KW-0238">DNA-binding</keyword>
<dbReference type="RefSeq" id="WP_161437070.1">
    <property type="nucleotide sequence ID" value="NZ_WXYO01000008.1"/>
</dbReference>
<evidence type="ECO:0000313" key="19">
    <source>
        <dbReference type="Proteomes" id="UP000475249"/>
    </source>
</evidence>
<evidence type="ECO:0000256" key="4">
    <source>
        <dbReference type="ARBA" id="ARBA00022679"/>
    </source>
</evidence>
<dbReference type="SUPFAM" id="SSF47384">
    <property type="entry name" value="Homodimeric domain of signal transducing histidine kinase"/>
    <property type="match status" value="1"/>
</dbReference>